<evidence type="ECO:0000259" key="1">
    <source>
        <dbReference type="Pfam" id="PF01636"/>
    </source>
</evidence>
<proteinExistence type="predicted"/>
<dbReference type="Pfam" id="PF01636">
    <property type="entry name" value="APH"/>
    <property type="match status" value="1"/>
</dbReference>
<evidence type="ECO:0000313" key="2">
    <source>
        <dbReference type="EMBL" id="GGK17105.1"/>
    </source>
</evidence>
<dbReference type="Proteomes" id="UP000647587">
    <property type="component" value="Unassembled WGS sequence"/>
</dbReference>
<name>A0ABQ2EMZ8_9DEIO</name>
<dbReference type="SUPFAM" id="SSF56112">
    <property type="entry name" value="Protein kinase-like (PK-like)"/>
    <property type="match status" value="1"/>
</dbReference>
<gene>
    <name evidence="2" type="ORF">GCM10008955_08260</name>
</gene>
<comment type="caution">
    <text evidence="2">The sequence shown here is derived from an EMBL/GenBank/DDBJ whole genome shotgun (WGS) entry which is preliminary data.</text>
</comment>
<dbReference type="InterPro" id="IPR011009">
    <property type="entry name" value="Kinase-like_dom_sf"/>
</dbReference>
<dbReference type="InterPro" id="IPR002575">
    <property type="entry name" value="Aminoglycoside_PTrfase"/>
</dbReference>
<organism evidence="2 3">
    <name type="scientific">Deinococcus malanensis</name>
    <dbReference type="NCBI Taxonomy" id="1706855"/>
    <lineage>
        <taxon>Bacteria</taxon>
        <taxon>Thermotogati</taxon>
        <taxon>Deinococcota</taxon>
        <taxon>Deinococci</taxon>
        <taxon>Deinococcales</taxon>
        <taxon>Deinococcaceae</taxon>
        <taxon>Deinococcus</taxon>
    </lineage>
</organism>
<dbReference type="RefSeq" id="WP_189004854.1">
    <property type="nucleotide sequence ID" value="NZ_BMPP01000003.1"/>
</dbReference>
<reference evidence="3" key="1">
    <citation type="journal article" date="2019" name="Int. J. Syst. Evol. Microbiol.">
        <title>The Global Catalogue of Microorganisms (GCM) 10K type strain sequencing project: providing services to taxonomists for standard genome sequencing and annotation.</title>
        <authorList>
            <consortium name="The Broad Institute Genomics Platform"/>
            <consortium name="The Broad Institute Genome Sequencing Center for Infectious Disease"/>
            <person name="Wu L."/>
            <person name="Ma J."/>
        </authorList>
    </citation>
    <scope>NUCLEOTIDE SEQUENCE [LARGE SCALE GENOMIC DNA]</scope>
    <source>
        <strain evidence="3">JCM 30331</strain>
    </source>
</reference>
<protein>
    <recommendedName>
        <fullName evidence="1">Aminoglycoside phosphotransferase domain-containing protein</fullName>
    </recommendedName>
</protein>
<keyword evidence="3" id="KW-1185">Reference proteome</keyword>
<accession>A0ABQ2EMZ8</accession>
<dbReference type="EMBL" id="BMPP01000003">
    <property type="protein sequence ID" value="GGK17105.1"/>
    <property type="molecule type" value="Genomic_DNA"/>
</dbReference>
<dbReference type="Gene3D" id="3.90.1200.10">
    <property type="match status" value="1"/>
</dbReference>
<evidence type="ECO:0000313" key="3">
    <source>
        <dbReference type="Proteomes" id="UP000647587"/>
    </source>
</evidence>
<feature type="domain" description="Aminoglycoside phosphotransferase" evidence="1">
    <location>
        <begin position="114"/>
        <end position="248"/>
    </location>
</feature>
<sequence length="322" mass="35646">MPYLAAALDPQLAGQQLRSTAEPTLASCDVRQVRLLRHKVGRRALVEYTLEVRPEGQPPSPLTVLGKIRARNLDRASYGLQRSLFRGGFSGEATDGIGVPEPLGVIPAWNMWLQRQVPGKMVGSLLTGPQGEVLAGRVVDTAHKLHRSAASPTRQHLMADELRILHERLGVLGNSHPDWQSRLTRLLEACDQLAARVPAPVLRPIHRDFYQDQLIVDGERLWLLDLDLCCWGDPALDIGNFCGHVTELALRTLGSSDRLAPVEEALQRRFARYHGEASRVAVQAYAALTLVRHISISARMEERQPFVGALLELSEKQVGCLL</sequence>